<gene>
    <name evidence="3" type="ORF">BJ085DRAFT_29902</name>
</gene>
<feature type="compositionally biased region" description="Polar residues" evidence="1">
    <location>
        <begin position="37"/>
        <end position="58"/>
    </location>
</feature>
<evidence type="ECO:0000313" key="3">
    <source>
        <dbReference type="EMBL" id="RKP36306.1"/>
    </source>
</evidence>
<feature type="chain" id="PRO_5020983256" evidence="2">
    <location>
        <begin position="23"/>
        <end position="120"/>
    </location>
</feature>
<dbReference type="EMBL" id="ML002678">
    <property type="protein sequence ID" value="RKP36306.1"/>
    <property type="molecule type" value="Genomic_DNA"/>
</dbReference>
<protein>
    <submittedName>
        <fullName evidence="3">Uncharacterized protein</fullName>
    </submittedName>
</protein>
<proteinExistence type="predicted"/>
<feature type="region of interest" description="Disordered" evidence="1">
    <location>
        <begin position="21"/>
        <end position="120"/>
    </location>
</feature>
<keyword evidence="4" id="KW-1185">Reference proteome</keyword>
<organism evidence="3 4">
    <name type="scientific">Dimargaris cristalligena</name>
    <dbReference type="NCBI Taxonomy" id="215637"/>
    <lineage>
        <taxon>Eukaryota</taxon>
        <taxon>Fungi</taxon>
        <taxon>Fungi incertae sedis</taxon>
        <taxon>Zoopagomycota</taxon>
        <taxon>Kickxellomycotina</taxon>
        <taxon>Dimargaritomycetes</taxon>
        <taxon>Dimargaritales</taxon>
        <taxon>Dimargaritaceae</taxon>
        <taxon>Dimargaris</taxon>
    </lineage>
</organism>
<evidence type="ECO:0000256" key="1">
    <source>
        <dbReference type="SAM" id="MobiDB-lite"/>
    </source>
</evidence>
<reference evidence="4" key="1">
    <citation type="journal article" date="2018" name="Nat. Microbiol.">
        <title>Leveraging single-cell genomics to expand the fungal tree of life.</title>
        <authorList>
            <person name="Ahrendt S.R."/>
            <person name="Quandt C.A."/>
            <person name="Ciobanu D."/>
            <person name="Clum A."/>
            <person name="Salamov A."/>
            <person name="Andreopoulos B."/>
            <person name="Cheng J.F."/>
            <person name="Woyke T."/>
            <person name="Pelin A."/>
            <person name="Henrissat B."/>
            <person name="Reynolds N.K."/>
            <person name="Benny G.L."/>
            <person name="Smith M.E."/>
            <person name="James T.Y."/>
            <person name="Grigoriev I.V."/>
        </authorList>
    </citation>
    <scope>NUCLEOTIDE SEQUENCE [LARGE SCALE GENOMIC DNA]</scope>
    <source>
        <strain evidence="4">RSA 468</strain>
    </source>
</reference>
<dbReference type="AlphaFoldDB" id="A0A4P9ZRX5"/>
<dbReference type="Proteomes" id="UP000268162">
    <property type="component" value="Unassembled WGS sequence"/>
</dbReference>
<feature type="signal peptide" evidence="2">
    <location>
        <begin position="1"/>
        <end position="22"/>
    </location>
</feature>
<sequence>MKSISIIVVLLVAAVAFNGATAKKSRNSSGKEIGNGSKRSPVNQDVQGSTPLGQTQNPGSGGGEKSTLGQSGGSSRASFLLSSKSPARLTGSDLSLPNPDNLNMTSDAPAVAAANTPGSN</sequence>
<evidence type="ECO:0000256" key="2">
    <source>
        <dbReference type="SAM" id="SignalP"/>
    </source>
</evidence>
<accession>A0A4P9ZRX5</accession>
<evidence type="ECO:0000313" key="4">
    <source>
        <dbReference type="Proteomes" id="UP000268162"/>
    </source>
</evidence>
<feature type="compositionally biased region" description="Low complexity" evidence="1">
    <location>
        <begin position="73"/>
        <end position="85"/>
    </location>
</feature>
<feature type="compositionally biased region" description="Polar residues" evidence="1">
    <location>
        <begin position="92"/>
        <end position="106"/>
    </location>
</feature>
<name>A0A4P9ZRX5_9FUNG</name>
<keyword evidence="2" id="KW-0732">Signal</keyword>